<sequence>MAATAVGPGSGPGPAPCGPGPSADARQGAAHPAHPTLHPDEVAARLQRMRRELSNRRKILVKNLPQDSSCQEVHDLLKDYELKYCYVDRNKRTAFVTLLNGEQAQNAIQMFHQYSFRGKDLIVQLQPTDALLCITNLPISFTLEEFEELVRAYGNIERCFLVYSEVTGHSKGYGFVEYMKKDFAAKARLELLGKQLGASALFAQWMDVNLLASELIHSKCLCIDKLPTDYRDSEELVQLFSSIHKPVFCQMQSNQKGLLPEPNPVQIMKSLNNPAMLQVLLQPQLCGRAVKPAVLGAPHSLPHLMNPSISPAFLHLNKAHQSSVMGTTSNLLLQNLSHVPLAQQQLMKLENIHTNNKPGLLGEPPAMVLQTALGIGSTLPLKTELGHHGEAHKTPNLIATQTTAPAGMGLVPFFPTQHTVGLAGLGHGNTQEKQPATVGLTEGNFSGSQPYLQTFPNLTAGGLLTVHQKQQQSQPKGTEISSGAASKNQTSLLGEPPKEIRLSKNPYLNLASVLPSVCLSSATGKTTGPKTGIASNILDAISQGNESQRALEKCIAYSPPFGDYIQVSSLRNEKRGSSYLISAPEGGTVELVGQQSQGTGAYYLETYLKKKRVC</sequence>
<protein>
    <submittedName>
        <fullName evidence="2">Ribonucleoprotein PTB-binding 2 isoform X5</fullName>
    </submittedName>
</protein>
<reference evidence="2" key="1">
    <citation type="submission" date="2025-08" db="UniProtKB">
        <authorList>
            <consortium name="RefSeq"/>
        </authorList>
    </citation>
    <scope>IDENTIFICATION</scope>
</reference>
<keyword evidence="1" id="KW-1185">Reference proteome</keyword>
<organism evidence="1 2">
    <name type="scientific">Castor canadensis</name>
    <name type="common">American beaver</name>
    <dbReference type="NCBI Taxonomy" id="51338"/>
    <lineage>
        <taxon>Eukaryota</taxon>
        <taxon>Metazoa</taxon>
        <taxon>Chordata</taxon>
        <taxon>Craniata</taxon>
        <taxon>Vertebrata</taxon>
        <taxon>Euteleostomi</taxon>
        <taxon>Mammalia</taxon>
        <taxon>Eutheria</taxon>
        <taxon>Euarchontoglires</taxon>
        <taxon>Glires</taxon>
        <taxon>Rodentia</taxon>
        <taxon>Castorimorpha</taxon>
        <taxon>Castoridae</taxon>
        <taxon>Castor</taxon>
    </lineage>
</organism>
<accession>A0AC58N2U8</accession>
<evidence type="ECO:0000313" key="2">
    <source>
        <dbReference type="RefSeq" id="XP_073935981.1"/>
    </source>
</evidence>
<keyword evidence="2" id="KW-0687">Ribonucleoprotein</keyword>
<dbReference type="RefSeq" id="XP_073935981.1">
    <property type="nucleotide sequence ID" value="XM_074079880.1"/>
</dbReference>
<proteinExistence type="predicted"/>
<evidence type="ECO:0000313" key="1">
    <source>
        <dbReference type="Proteomes" id="UP001732720"/>
    </source>
</evidence>
<gene>
    <name evidence="2" type="primary">Raver2</name>
</gene>
<dbReference type="Proteomes" id="UP001732720">
    <property type="component" value="Chromosome 7"/>
</dbReference>
<name>A0AC58N2U8_CASCN</name>